<dbReference type="EMBL" id="PKPP01020490">
    <property type="protein sequence ID" value="PWA35194.1"/>
    <property type="molecule type" value="Genomic_DNA"/>
</dbReference>
<comment type="caution">
    <text evidence="2">The sequence shown here is derived from an EMBL/GenBank/DDBJ whole genome shotgun (WGS) entry which is preliminary data.</text>
</comment>
<evidence type="ECO:0000313" key="3">
    <source>
        <dbReference type="Proteomes" id="UP000245207"/>
    </source>
</evidence>
<gene>
    <name evidence="2" type="ORF">CTI12_AA611860</name>
</gene>
<proteinExistence type="predicted"/>
<feature type="region of interest" description="Disordered" evidence="1">
    <location>
        <begin position="190"/>
        <end position="214"/>
    </location>
</feature>
<dbReference type="AlphaFoldDB" id="A0A2U1KEJ1"/>
<reference evidence="2 3" key="1">
    <citation type="journal article" date="2018" name="Mol. Plant">
        <title>The genome of Artemisia annua provides insight into the evolution of Asteraceae family and artemisinin biosynthesis.</title>
        <authorList>
            <person name="Shen Q."/>
            <person name="Zhang L."/>
            <person name="Liao Z."/>
            <person name="Wang S."/>
            <person name="Yan T."/>
            <person name="Shi P."/>
            <person name="Liu M."/>
            <person name="Fu X."/>
            <person name="Pan Q."/>
            <person name="Wang Y."/>
            <person name="Lv Z."/>
            <person name="Lu X."/>
            <person name="Zhang F."/>
            <person name="Jiang W."/>
            <person name="Ma Y."/>
            <person name="Chen M."/>
            <person name="Hao X."/>
            <person name="Li L."/>
            <person name="Tang Y."/>
            <person name="Lv G."/>
            <person name="Zhou Y."/>
            <person name="Sun X."/>
            <person name="Brodelius P.E."/>
            <person name="Rose J.K.C."/>
            <person name="Tang K."/>
        </authorList>
    </citation>
    <scope>NUCLEOTIDE SEQUENCE [LARGE SCALE GENOMIC DNA]</scope>
    <source>
        <strain evidence="3">cv. Huhao1</strain>
        <tissue evidence="2">Leaf</tissue>
    </source>
</reference>
<organism evidence="2 3">
    <name type="scientific">Artemisia annua</name>
    <name type="common">Sweet wormwood</name>
    <dbReference type="NCBI Taxonomy" id="35608"/>
    <lineage>
        <taxon>Eukaryota</taxon>
        <taxon>Viridiplantae</taxon>
        <taxon>Streptophyta</taxon>
        <taxon>Embryophyta</taxon>
        <taxon>Tracheophyta</taxon>
        <taxon>Spermatophyta</taxon>
        <taxon>Magnoliopsida</taxon>
        <taxon>eudicotyledons</taxon>
        <taxon>Gunneridae</taxon>
        <taxon>Pentapetalae</taxon>
        <taxon>asterids</taxon>
        <taxon>campanulids</taxon>
        <taxon>Asterales</taxon>
        <taxon>Asteraceae</taxon>
        <taxon>Asteroideae</taxon>
        <taxon>Anthemideae</taxon>
        <taxon>Artemisiinae</taxon>
        <taxon>Artemisia</taxon>
    </lineage>
</organism>
<sequence>MSRGFEERNLQGSPSLSFIKKTRGDITSFFQHDFETLTRRFLGSGEFRRALAGVSSMAVSAGFAHGLRMYRSNDDILKITQKVSHFVPGAEEKLDEVVAALPNEVLPFFHKVSQHAGDALSDITQLEPDVVAPSYQIPSATVTPSVATSTVPSTTVAPAGVSSVVTSTVPSVIVTPSGVSSVVTSTPKTFGYTSTPEHLKNKKASSTSRDSSGV</sequence>
<evidence type="ECO:0000313" key="2">
    <source>
        <dbReference type="EMBL" id="PWA35194.1"/>
    </source>
</evidence>
<evidence type="ECO:0000256" key="1">
    <source>
        <dbReference type="SAM" id="MobiDB-lite"/>
    </source>
</evidence>
<dbReference type="Proteomes" id="UP000245207">
    <property type="component" value="Unassembled WGS sequence"/>
</dbReference>
<keyword evidence="3" id="KW-1185">Reference proteome</keyword>
<feature type="compositionally biased region" description="Polar residues" evidence="1">
    <location>
        <begin position="204"/>
        <end position="214"/>
    </location>
</feature>
<name>A0A2U1KEJ1_ARTAN</name>
<accession>A0A2U1KEJ1</accession>
<protein>
    <submittedName>
        <fullName evidence="2">Uncharacterized protein</fullName>
    </submittedName>
</protein>